<evidence type="ECO:0000259" key="4">
    <source>
        <dbReference type="SMART" id="SM00382"/>
    </source>
</evidence>
<evidence type="ECO:0000256" key="2">
    <source>
        <dbReference type="ARBA" id="ARBA00022741"/>
    </source>
</evidence>
<keyword evidence="6" id="KW-1185">Reference proteome</keyword>
<dbReference type="InterPro" id="IPR050221">
    <property type="entry name" value="26S_Proteasome_ATPase"/>
</dbReference>
<reference evidence="5 6" key="1">
    <citation type="submission" date="2017-10" db="EMBL/GenBank/DDBJ databases">
        <title>Whole genome sequencing of Pseudoxanthomonas broegbernensis DSM 12573(T).</title>
        <authorList>
            <person name="Kumar S."/>
            <person name="Bansal K."/>
            <person name="Kaur A."/>
            <person name="Patil P."/>
            <person name="Sharma S."/>
            <person name="Patil P.B."/>
        </authorList>
    </citation>
    <scope>NUCLEOTIDE SEQUENCE [LARGE SCALE GENOMIC DNA]</scope>
    <source>
        <strain evidence="5 6">DSM 12573</strain>
    </source>
</reference>
<dbReference type="PANTHER" id="PTHR23073">
    <property type="entry name" value="26S PROTEASOME REGULATORY SUBUNIT"/>
    <property type="match status" value="1"/>
</dbReference>
<dbReference type="InterPro" id="IPR003959">
    <property type="entry name" value="ATPase_AAA_core"/>
</dbReference>
<protein>
    <submittedName>
        <fullName evidence="5">ATPase</fullName>
    </submittedName>
</protein>
<dbReference type="Pfam" id="PF00004">
    <property type="entry name" value="AAA"/>
    <property type="match status" value="1"/>
</dbReference>
<dbReference type="GO" id="GO:0005524">
    <property type="term" value="F:ATP binding"/>
    <property type="evidence" value="ECO:0007669"/>
    <property type="project" value="UniProtKB-KW"/>
</dbReference>
<dbReference type="SUPFAM" id="SSF52540">
    <property type="entry name" value="P-loop containing nucleoside triphosphate hydrolases"/>
    <property type="match status" value="2"/>
</dbReference>
<proteinExistence type="inferred from homology"/>
<dbReference type="Proteomes" id="UP000462066">
    <property type="component" value="Unassembled WGS sequence"/>
</dbReference>
<dbReference type="Gene3D" id="3.40.50.300">
    <property type="entry name" value="P-loop containing nucleotide triphosphate hydrolases"/>
    <property type="match status" value="1"/>
</dbReference>
<gene>
    <name evidence="5" type="ORF">B1992_00060</name>
</gene>
<dbReference type="GO" id="GO:0016887">
    <property type="term" value="F:ATP hydrolysis activity"/>
    <property type="evidence" value="ECO:0007669"/>
    <property type="project" value="InterPro"/>
</dbReference>
<dbReference type="SMART" id="SM00382">
    <property type="entry name" value="AAA"/>
    <property type="match status" value="1"/>
</dbReference>
<keyword evidence="3" id="KW-0067">ATP-binding</keyword>
<dbReference type="CDD" id="cd19481">
    <property type="entry name" value="RecA-like_protease"/>
    <property type="match status" value="1"/>
</dbReference>
<dbReference type="InterPro" id="IPR003593">
    <property type="entry name" value="AAA+_ATPase"/>
</dbReference>
<name>A0A7V8GQ78_9GAMM</name>
<dbReference type="InterPro" id="IPR027417">
    <property type="entry name" value="P-loop_NTPase"/>
</dbReference>
<dbReference type="EMBL" id="MWIP01000001">
    <property type="protein sequence ID" value="KAF1688195.1"/>
    <property type="molecule type" value="Genomic_DNA"/>
</dbReference>
<sequence length="722" mass="80419">MNYAIPPFADNAAFLEALCHYADLLIDRALSRRQAVSMSKTPGSTAARQVSLREQHARELDVVLQTNWRQLDDRMQATLAHDCFIPWIHLAQLFQLTPLEQQVVLIALLPDIDPEYRGILAELSDGEAVAEPDLPLSVVAHLLGVPFALQASFLADGALRHWRLLEIGPQCDVLRLRGAFHIDATLAAYLSGRAVPQLRLYEALPELPAADMLETLQVDDSSRQLAERFVQRCGAGAPQDAAFLLQLQGPDARMLERLCAAIFTPLRMGCARLDCGLLTGRAAGEGRAAMLDRLRQLCRDALLCNRVLVLVDCHRMSGNAVDDETQALFSATLDTLMESQRYVVAINGPARVLSEHAHRFTRHRMTPLTIQVPMPDAALRRSLWQVGAKQQAIDVSEALLGKLVNSYLFTQSQIDSVLKEAASRRVLDGGDSAPETLLIDACRDASVTEQFSVAEEVKTRYRLDDIVLPEPTRGWLEEVLQYATHRHRVIEDWGFDRHNPNSRNLCVLFYGPSGTGKTMAASIVANELNLGLYRVDLAGVMSKYIGETEKHLAQLFDQAESMNVVLYFDEAESLFSKRTETHDAHDRYANIQTGYLLQRIETYPGIVILSTNMLKNLDQAFTRRFKFMIEYPFPGAAQRRQLWHKAFPPDAPLAADLDFELLAAKAALSGGNINNIALRAAFYAAAGQRAVGMEDVMRALEREYDKLGKVFAPADFVLTETE</sequence>
<evidence type="ECO:0000313" key="6">
    <source>
        <dbReference type="Proteomes" id="UP000462066"/>
    </source>
</evidence>
<accession>A0A7V8GQ78</accession>
<comment type="caution">
    <text evidence="5">The sequence shown here is derived from an EMBL/GenBank/DDBJ whole genome shotgun (WGS) entry which is preliminary data.</text>
</comment>
<organism evidence="5 6">
    <name type="scientific">Pseudoxanthomonas broegbernensis</name>
    <dbReference type="NCBI Taxonomy" id="83619"/>
    <lineage>
        <taxon>Bacteria</taxon>
        <taxon>Pseudomonadati</taxon>
        <taxon>Pseudomonadota</taxon>
        <taxon>Gammaproteobacteria</taxon>
        <taxon>Lysobacterales</taxon>
        <taxon>Lysobacteraceae</taxon>
        <taxon>Pseudoxanthomonas</taxon>
    </lineage>
</organism>
<dbReference type="InterPro" id="IPR054472">
    <property type="entry name" value="WHD"/>
</dbReference>
<evidence type="ECO:0000313" key="5">
    <source>
        <dbReference type="EMBL" id="KAF1688195.1"/>
    </source>
</evidence>
<dbReference type="Pfam" id="PF22977">
    <property type="entry name" value="WHD"/>
    <property type="match status" value="1"/>
</dbReference>
<feature type="domain" description="AAA+ ATPase" evidence="4">
    <location>
        <begin position="503"/>
        <end position="633"/>
    </location>
</feature>
<evidence type="ECO:0000256" key="3">
    <source>
        <dbReference type="ARBA" id="ARBA00022840"/>
    </source>
</evidence>
<comment type="similarity">
    <text evidence="1">Belongs to the AAA ATPase family.</text>
</comment>
<dbReference type="AlphaFoldDB" id="A0A7V8GQ78"/>
<evidence type="ECO:0000256" key="1">
    <source>
        <dbReference type="ARBA" id="ARBA00006914"/>
    </source>
</evidence>
<keyword evidence="2" id="KW-0547">Nucleotide-binding</keyword>